<dbReference type="Proteomes" id="UP000199019">
    <property type="component" value="Unassembled WGS sequence"/>
</dbReference>
<dbReference type="Pfam" id="PF20554">
    <property type="entry name" value="DUF6766"/>
    <property type="match status" value="1"/>
</dbReference>
<evidence type="ECO:0000313" key="3">
    <source>
        <dbReference type="EMBL" id="SES24050.1"/>
    </source>
</evidence>
<feature type="region of interest" description="Disordered" evidence="1">
    <location>
        <begin position="99"/>
        <end position="122"/>
    </location>
</feature>
<accession>A0A1H9VQH3</accession>
<feature type="compositionally biased region" description="Basic and acidic residues" evidence="1">
    <location>
        <begin position="100"/>
        <end position="120"/>
    </location>
</feature>
<evidence type="ECO:0000256" key="1">
    <source>
        <dbReference type="SAM" id="MobiDB-lite"/>
    </source>
</evidence>
<dbReference type="EMBL" id="FOHB01000004">
    <property type="protein sequence ID" value="SES24050.1"/>
    <property type="molecule type" value="Genomic_DNA"/>
</dbReference>
<dbReference type="OrthoDB" id="187863at2"/>
<feature type="transmembrane region" description="Helical" evidence="2">
    <location>
        <begin position="136"/>
        <end position="155"/>
    </location>
</feature>
<gene>
    <name evidence="3" type="ORF">SAMN05216199_2509</name>
</gene>
<proteinExistence type="predicted"/>
<dbReference type="InterPro" id="IPR046657">
    <property type="entry name" value="DUF6766"/>
</dbReference>
<dbReference type="STRING" id="587636.SAMN05216199_2509"/>
<organism evidence="3 4">
    <name type="scientific">Pedococcus cremeus</name>
    <dbReference type="NCBI Taxonomy" id="587636"/>
    <lineage>
        <taxon>Bacteria</taxon>
        <taxon>Bacillati</taxon>
        <taxon>Actinomycetota</taxon>
        <taxon>Actinomycetes</taxon>
        <taxon>Micrococcales</taxon>
        <taxon>Intrasporangiaceae</taxon>
        <taxon>Pedococcus</taxon>
    </lineage>
</organism>
<reference evidence="4" key="1">
    <citation type="submission" date="2016-10" db="EMBL/GenBank/DDBJ databases">
        <authorList>
            <person name="Varghese N."/>
            <person name="Submissions S."/>
        </authorList>
    </citation>
    <scope>NUCLEOTIDE SEQUENCE [LARGE SCALE GENOMIC DNA]</scope>
    <source>
        <strain evidence="4">CGMCC 1.6963</strain>
    </source>
</reference>
<sequence>MTRRQGRVGPTRPRLRENGLSLFFGAILLLSLVGQAFTGQAGYNDQALDSGLPTFTLVEYVTSSQFAVDVAENWQSEYLQFLLFILLTIYLFQKGSTESKPLDKRGRESDEDQKVAEHAQPDSPAWAKVRGWRLSLYSHSLGLTMGLIFVLSWLAQFVAGHSAYNAEQIQQLSDPLGWTDYLLAPDFWNRTLQNWQSEFLAVGSMVVLSIYLRERGSPESKPVGEPHGSTGSQG</sequence>
<keyword evidence="2" id="KW-0812">Transmembrane</keyword>
<dbReference type="AlphaFoldDB" id="A0A1H9VQH3"/>
<evidence type="ECO:0000313" key="4">
    <source>
        <dbReference type="Proteomes" id="UP000199019"/>
    </source>
</evidence>
<feature type="transmembrane region" description="Helical" evidence="2">
    <location>
        <begin position="20"/>
        <end position="38"/>
    </location>
</feature>
<evidence type="ECO:0000256" key="2">
    <source>
        <dbReference type="SAM" id="Phobius"/>
    </source>
</evidence>
<dbReference type="RefSeq" id="WP_091758591.1">
    <property type="nucleotide sequence ID" value="NZ_FOHB01000004.1"/>
</dbReference>
<feature type="transmembrane region" description="Helical" evidence="2">
    <location>
        <begin position="78"/>
        <end position="95"/>
    </location>
</feature>
<protein>
    <submittedName>
        <fullName evidence="3">Uncharacterized protein</fullName>
    </submittedName>
</protein>
<name>A0A1H9VQH3_9MICO</name>
<keyword evidence="4" id="KW-1185">Reference proteome</keyword>
<keyword evidence="2" id="KW-1133">Transmembrane helix</keyword>
<keyword evidence="2" id="KW-0472">Membrane</keyword>